<keyword evidence="2" id="KW-1185">Reference proteome</keyword>
<sequence>MSNPKTVKGVRVNCLGDREKCHRPHYEPVEISTTDPIFLTGHTSDITDRIGIPIFTRQCPKNPIWLNGSSSRGEGYASSSEAAFLHVSCDTSQRFNPRALLSAGAVGFGWAPEPWQYGPGSFIAVRQDKKPLDPIHMEALCRYCVDHAQPLFGHSMGEYAPDEPLSKQEVLGMISRATFSIFWYSRFTKERDVDALLSDLYEA</sequence>
<reference evidence="1 2" key="1">
    <citation type="submission" date="2023-08" db="EMBL/GenBank/DDBJ databases">
        <authorList>
            <person name="Palmer J.M."/>
        </authorList>
    </citation>
    <scope>NUCLEOTIDE SEQUENCE [LARGE SCALE GENOMIC DNA]</scope>
    <source>
        <strain evidence="1 2">TWF481</strain>
    </source>
</reference>
<accession>A0AAV9WLT0</accession>
<dbReference type="EMBL" id="JAVHJL010000001">
    <property type="protein sequence ID" value="KAK6511244.1"/>
    <property type="molecule type" value="Genomic_DNA"/>
</dbReference>
<proteinExistence type="predicted"/>
<protein>
    <submittedName>
        <fullName evidence="1">Uncharacterized protein</fullName>
    </submittedName>
</protein>
<dbReference type="AlphaFoldDB" id="A0AAV9WLT0"/>
<comment type="caution">
    <text evidence="1">The sequence shown here is derived from an EMBL/GenBank/DDBJ whole genome shotgun (WGS) entry which is preliminary data.</text>
</comment>
<gene>
    <name evidence="1" type="ORF">TWF481_000165</name>
</gene>
<dbReference type="Proteomes" id="UP001370758">
    <property type="component" value="Unassembled WGS sequence"/>
</dbReference>
<organism evidence="1 2">
    <name type="scientific">Arthrobotrys musiformis</name>
    <dbReference type="NCBI Taxonomy" id="47236"/>
    <lineage>
        <taxon>Eukaryota</taxon>
        <taxon>Fungi</taxon>
        <taxon>Dikarya</taxon>
        <taxon>Ascomycota</taxon>
        <taxon>Pezizomycotina</taxon>
        <taxon>Orbiliomycetes</taxon>
        <taxon>Orbiliales</taxon>
        <taxon>Orbiliaceae</taxon>
        <taxon>Arthrobotrys</taxon>
    </lineage>
</organism>
<evidence type="ECO:0000313" key="1">
    <source>
        <dbReference type="EMBL" id="KAK6511244.1"/>
    </source>
</evidence>
<name>A0AAV9WLT0_9PEZI</name>
<evidence type="ECO:0000313" key="2">
    <source>
        <dbReference type="Proteomes" id="UP001370758"/>
    </source>
</evidence>